<accession>A0A975PLP9</accession>
<dbReference type="Proteomes" id="UP000683291">
    <property type="component" value="Chromosome 1"/>
</dbReference>
<evidence type="ECO:0000313" key="1">
    <source>
        <dbReference type="EMBL" id="QUJ76007.1"/>
    </source>
</evidence>
<name>A0A975PLP9_9RHOB</name>
<dbReference type="AlphaFoldDB" id="A0A975PLP9"/>
<reference evidence="1" key="1">
    <citation type="submission" date="2021-04" db="EMBL/GenBank/DDBJ databases">
        <title>Complete genome sequence for Sulfitobacter sp. strain JK7-1.</title>
        <authorList>
            <person name="Park S.-J."/>
        </authorList>
    </citation>
    <scope>NUCLEOTIDE SEQUENCE</scope>
    <source>
        <strain evidence="1">JK7-1</strain>
    </source>
</reference>
<gene>
    <name evidence="1" type="ORF">KDD17_13900</name>
</gene>
<dbReference type="RefSeq" id="WP_212704205.1">
    <property type="nucleotide sequence ID" value="NZ_CP073581.1"/>
</dbReference>
<dbReference type="KEGG" id="sual:KDD17_13900"/>
<organism evidence="1 2">
    <name type="scientific">Sulfitobacter albidus</name>
    <dbReference type="NCBI Taxonomy" id="2829501"/>
    <lineage>
        <taxon>Bacteria</taxon>
        <taxon>Pseudomonadati</taxon>
        <taxon>Pseudomonadota</taxon>
        <taxon>Alphaproteobacteria</taxon>
        <taxon>Rhodobacterales</taxon>
        <taxon>Roseobacteraceae</taxon>
        <taxon>Sulfitobacter</taxon>
    </lineage>
</organism>
<proteinExistence type="predicted"/>
<dbReference type="EMBL" id="CP073581">
    <property type="protein sequence ID" value="QUJ76007.1"/>
    <property type="molecule type" value="Genomic_DNA"/>
</dbReference>
<evidence type="ECO:0000313" key="2">
    <source>
        <dbReference type="Proteomes" id="UP000683291"/>
    </source>
</evidence>
<dbReference type="Gene3D" id="3.40.50.300">
    <property type="entry name" value="P-loop containing nucleotide triphosphate hydrolases"/>
    <property type="match status" value="1"/>
</dbReference>
<protein>
    <submittedName>
        <fullName evidence="1">Uncharacterized protein</fullName>
    </submittedName>
</protein>
<sequence>MSDPYVIWTMRRTGGTTLATLLSLLSEHPRVQHEPFNKGRKFGDVYPAFLETGDTTALRGTLLDLLADRPVIKHCHELMNHAFNSTLMQVTTELGYRHIVLDRRSETDRLLSLELAQLTGAWGGDAAAKLYPAIEAGEVTLDPINMKHASYQMELCQTRRAQLAAMTAQADPAPFVIYFEDVYTDPERGRALIERLLAFLGIDPQAHPDYENLMEDALLRRGQNSFRIATAVPGFAKDRARLQAMEAKKPKIFVSS</sequence>
<keyword evidence="2" id="KW-1185">Reference proteome</keyword>
<dbReference type="SUPFAM" id="SSF52540">
    <property type="entry name" value="P-loop containing nucleoside triphosphate hydrolases"/>
    <property type="match status" value="1"/>
</dbReference>
<dbReference type="InterPro" id="IPR027417">
    <property type="entry name" value="P-loop_NTPase"/>
</dbReference>